<evidence type="ECO:0008006" key="12">
    <source>
        <dbReference type="Google" id="ProtNLM"/>
    </source>
</evidence>
<proteinExistence type="inferred from homology"/>
<dbReference type="FunFam" id="3.90.230.10:FF:000007">
    <property type="entry name" value="Xaa-Pro aminopeptidase P"/>
    <property type="match status" value="1"/>
</dbReference>
<dbReference type="SUPFAM" id="SSF55920">
    <property type="entry name" value="Creatinase/aminopeptidase"/>
    <property type="match status" value="1"/>
</dbReference>
<evidence type="ECO:0000313" key="11">
    <source>
        <dbReference type="Proteomes" id="UP001445335"/>
    </source>
</evidence>
<reference evidence="10 11" key="1">
    <citation type="journal article" date="2024" name="Nat. Commun.">
        <title>Phylogenomics reveals the evolutionary origins of lichenization in chlorophyte algae.</title>
        <authorList>
            <person name="Puginier C."/>
            <person name="Libourel C."/>
            <person name="Otte J."/>
            <person name="Skaloud P."/>
            <person name="Haon M."/>
            <person name="Grisel S."/>
            <person name="Petersen M."/>
            <person name="Berrin J.G."/>
            <person name="Delaux P.M."/>
            <person name="Dal Grande F."/>
            <person name="Keller J."/>
        </authorList>
    </citation>
    <scope>NUCLEOTIDE SEQUENCE [LARGE SCALE GENOMIC DNA]</scope>
    <source>
        <strain evidence="10 11">SAG 245.80</strain>
    </source>
</reference>
<dbReference type="Pfam" id="PF01321">
    <property type="entry name" value="Creatinase_N"/>
    <property type="match status" value="1"/>
</dbReference>
<feature type="domain" description="Peptidase M24" evidence="7">
    <location>
        <begin position="407"/>
        <end position="623"/>
    </location>
</feature>
<dbReference type="InterPro" id="IPR029149">
    <property type="entry name" value="Creatin/AminoP/Spt16_N"/>
</dbReference>
<evidence type="ECO:0000256" key="2">
    <source>
        <dbReference type="ARBA" id="ARBA00008766"/>
    </source>
</evidence>
<name>A0AAW1QUQ9_9CHLO</name>
<protein>
    <recommendedName>
        <fullName evidence="12">Xaa-Pro aminopeptidase P</fullName>
    </recommendedName>
</protein>
<comment type="cofactor">
    <cofactor evidence="1">
        <name>Mn(2+)</name>
        <dbReference type="ChEBI" id="CHEBI:29035"/>
    </cofactor>
</comment>
<gene>
    <name evidence="10" type="ORF">WJX81_005564</name>
</gene>
<dbReference type="Gene3D" id="3.40.350.10">
    <property type="entry name" value="Creatinase/prolidase N-terminal domain"/>
    <property type="match status" value="2"/>
</dbReference>
<dbReference type="InterPro" id="IPR032416">
    <property type="entry name" value="Peptidase_M24_C"/>
</dbReference>
<keyword evidence="4" id="KW-0378">Hydrolase</keyword>
<dbReference type="Gene3D" id="3.90.230.10">
    <property type="entry name" value="Creatinase/methionine aminopeptidase superfamily"/>
    <property type="match status" value="1"/>
</dbReference>
<dbReference type="InterPro" id="IPR050422">
    <property type="entry name" value="X-Pro_aminopeptidase_P"/>
</dbReference>
<dbReference type="InterPro" id="IPR000587">
    <property type="entry name" value="Creatinase_N"/>
</dbReference>
<dbReference type="InterPro" id="IPR036005">
    <property type="entry name" value="Creatinase/aminopeptidase-like"/>
</dbReference>
<dbReference type="InterPro" id="IPR000994">
    <property type="entry name" value="Pept_M24"/>
</dbReference>
<dbReference type="GO" id="GO:0005737">
    <property type="term" value="C:cytoplasm"/>
    <property type="evidence" value="ECO:0007669"/>
    <property type="project" value="UniProtKB-ARBA"/>
</dbReference>
<keyword evidence="3" id="KW-0479">Metal-binding</keyword>
<evidence type="ECO:0000313" key="10">
    <source>
        <dbReference type="EMBL" id="KAK9825192.1"/>
    </source>
</evidence>
<evidence type="ECO:0000256" key="1">
    <source>
        <dbReference type="ARBA" id="ARBA00001936"/>
    </source>
</evidence>
<evidence type="ECO:0000259" key="9">
    <source>
        <dbReference type="Pfam" id="PF16188"/>
    </source>
</evidence>
<feature type="domain" description="Peptidase M24 C-terminal" evidence="9">
    <location>
        <begin position="635"/>
        <end position="696"/>
    </location>
</feature>
<keyword evidence="11" id="KW-1185">Reference proteome</keyword>
<dbReference type="Pfam" id="PF00557">
    <property type="entry name" value="Peptidase_M24"/>
    <property type="match status" value="1"/>
</dbReference>
<dbReference type="GO" id="GO:0046872">
    <property type="term" value="F:metal ion binding"/>
    <property type="evidence" value="ECO:0007669"/>
    <property type="project" value="UniProtKB-KW"/>
</dbReference>
<dbReference type="InterPro" id="IPR033740">
    <property type="entry name" value="Pept_M24B"/>
</dbReference>
<feature type="domain" description="Creatinase N-terminal" evidence="8">
    <location>
        <begin position="53"/>
        <end position="178"/>
    </location>
</feature>
<dbReference type="Pfam" id="PF16189">
    <property type="entry name" value="Creatinase_N_2"/>
    <property type="match status" value="1"/>
</dbReference>
<feature type="region of interest" description="Disordered" evidence="6">
    <location>
        <begin position="338"/>
        <end position="379"/>
    </location>
</feature>
<evidence type="ECO:0000259" key="8">
    <source>
        <dbReference type="Pfam" id="PF01321"/>
    </source>
</evidence>
<evidence type="ECO:0000256" key="6">
    <source>
        <dbReference type="SAM" id="MobiDB-lite"/>
    </source>
</evidence>
<dbReference type="Pfam" id="PF16188">
    <property type="entry name" value="Peptidase_M24_C"/>
    <property type="match status" value="1"/>
</dbReference>
<comment type="similarity">
    <text evidence="2">Belongs to the peptidase M24B family.</text>
</comment>
<sequence>MLVPFAGLQVTQRCKPAAAQLQRPAQLPVARAQRCLAVMASESLANGTATDERVEALRKAMKEAGVDAYIVPSEDAHMSEYAPDCDARRQFISRFTGSAGTAVVTATAAALWTDGRYFLQASQQLGPAWTLMRGGSPGCPDIPEWLASNVPEGGRVGIDPFVHTVDNAVALDKKLSSAGRALAPLLTGNLVDAVWGTERPPPPAALLRVHRLEHAGESVASKVARMRKDMAGVGTGALLATALDEVAWLLNLRGGDVPYNPVFVSYVLLTTDTAALYVDAAKVTEDAKAHLEEAGVAVKPYDALLADVRALAAAGTKIWADPAKVSYAIHRAACEALAEAEEPKSPRGKRNSTPRKRPRRESGASEASAAETEPGTSAERRAERLFVALPSPVAAAKALKNEAELAGMREAHLRDAVALAETFVWLEQQVAAGAALTEVGVDEYLTGRRAAQPGFVEPSFPTIAGAGANGAIIHYRAQPEGCAGVDGETLLLVDSGGQYDCGTTDVTRTFHLGEPSAYQRECFTRVLQGHIALDSAVFPEGTPGLALDTLARAPLWSVGLNYRHGTGHGVGAALNVHEGPQSISARWHNHTPLEAGMVVSNEPGYYEDGAFGIRIENLLVIREEPTPHRFGGQAFLGFERLTLCALQRKMIALELLSDRELAWVDAYHAQVWGAVSPRLDGRDDALEWLRTHTAPLPARAPKAAAPAPPPVAAAPAVAVA</sequence>
<evidence type="ECO:0000256" key="5">
    <source>
        <dbReference type="ARBA" id="ARBA00023211"/>
    </source>
</evidence>
<dbReference type="Proteomes" id="UP001445335">
    <property type="component" value="Unassembled WGS sequence"/>
</dbReference>
<keyword evidence="5" id="KW-0464">Manganese</keyword>
<dbReference type="EMBL" id="JALJOU010000076">
    <property type="protein sequence ID" value="KAK9825192.1"/>
    <property type="molecule type" value="Genomic_DNA"/>
</dbReference>
<evidence type="ECO:0000256" key="4">
    <source>
        <dbReference type="ARBA" id="ARBA00022801"/>
    </source>
</evidence>
<dbReference type="FunFam" id="3.40.350.10:FF:000003">
    <property type="entry name" value="Xaa-pro aminopeptidase P"/>
    <property type="match status" value="1"/>
</dbReference>
<feature type="compositionally biased region" description="Low complexity" evidence="6">
    <location>
        <begin position="364"/>
        <end position="377"/>
    </location>
</feature>
<dbReference type="AlphaFoldDB" id="A0AAW1QUQ9"/>
<dbReference type="PANTHER" id="PTHR43763:SF6">
    <property type="entry name" value="XAA-PRO AMINOPEPTIDASE 1"/>
    <property type="match status" value="1"/>
</dbReference>
<dbReference type="PANTHER" id="PTHR43763">
    <property type="entry name" value="XAA-PRO AMINOPEPTIDASE 1"/>
    <property type="match status" value="1"/>
</dbReference>
<dbReference type="SUPFAM" id="SSF53092">
    <property type="entry name" value="Creatinase/prolidase N-terminal domain"/>
    <property type="match status" value="1"/>
</dbReference>
<evidence type="ECO:0000259" key="7">
    <source>
        <dbReference type="Pfam" id="PF00557"/>
    </source>
</evidence>
<dbReference type="CDD" id="cd01085">
    <property type="entry name" value="APP"/>
    <property type="match status" value="1"/>
</dbReference>
<evidence type="ECO:0000256" key="3">
    <source>
        <dbReference type="ARBA" id="ARBA00022723"/>
    </source>
</evidence>
<organism evidence="10 11">
    <name type="scientific">Elliptochloris bilobata</name>
    <dbReference type="NCBI Taxonomy" id="381761"/>
    <lineage>
        <taxon>Eukaryota</taxon>
        <taxon>Viridiplantae</taxon>
        <taxon>Chlorophyta</taxon>
        <taxon>core chlorophytes</taxon>
        <taxon>Trebouxiophyceae</taxon>
        <taxon>Trebouxiophyceae incertae sedis</taxon>
        <taxon>Elliptochloris clade</taxon>
        <taxon>Elliptochloris</taxon>
    </lineage>
</organism>
<comment type="caution">
    <text evidence="10">The sequence shown here is derived from an EMBL/GenBank/DDBJ whole genome shotgun (WGS) entry which is preliminary data.</text>
</comment>
<dbReference type="GO" id="GO:0070006">
    <property type="term" value="F:metalloaminopeptidase activity"/>
    <property type="evidence" value="ECO:0007669"/>
    <property type="project" value="InterPro"/>
</dbReference>
<accession>A0AAW1QUQ9</accession>
<feature type="compositionally biased region" description="Basic residues" evidence="6">
    <location>
        <begin position="346"/>
        <end position="359"/>
    </location>
</feature>